<organism evidence="11 12">
    <name type="scientific">Myriangium duriaei CBS 260.36</name>
    <dbReference type="NCBI Taxonomy" id="1168546"/>
    <lineage>
        <taxon>Eukaryota</taxon>
        <taxon>Fungi</taxon>
        <taxon>Dikarya</taxon>
        <taxon>Ascomycota</taxon>
        <taxon>Pezizomycotina</taxon>
        <taxon>Dothideomycetes</taxon>
        <taxon>Dothideomycetidae</taxon>
        <taxon>Myriangiales</taxon>
        <taxon>Myriangiaceae</taxon>
        <taxon>Myriangium</taxon>
    </lineage>
</organism>
<dbReference type="GO" id="GO:1903425">
    <property type="term" value="F:fluoride transmembrane transporter activity"/>
    <property type="evidence" value="ECO:0007669"/>
    <property type="project" value="TreeGrafter"/>
</dbReference>
<dbReference type="Proteomes" id="UP000799439">
    <property type="component" value="Unassembled WGS sequence"/>
</dbReference>
<feature type="transmembrane region" description="Helical" evidence="10">
    <location>
        <begin position="348"/>
        <end position="365"/>
    </location>
</feature>
<evidence type="ECO:0000256" key="10">
    <source>
        <dbReference type="SAM" id="Phobius"/>
    </source>
</evidence>
<dbReference type="PANTHER" id="PTHR28259:SF1">
    <property type="entry name" value="FLUORIDE EXPORT PROTEIN 1-RELATED"/>
    <property type="match status" value="1"/>
</dbReference>
<comment type="function">
    <text evidence="1">Fluoride channel required for the rapid expulsion of cytoplasmic fluoride.</text>
</comment>
<evidence type="ECO:0000256" key="4">
    <source>
        <dbReference type="ARBA" id="ARBA00022692"/>
    </source>
</evidence>
<name>A0A9P4IU54_9PEZI</name>
<feature type="compositionally biased region" description="Acidic residues" evidence="9">
    <location>
        <begin position="8"/>
        <end position="17"/>
    </location>
</feature>
<keyword evidence="4 10" id="KW-0812">Transmembrane</keyword>
<feature type="transmembrane region" description="Helical" evidence="10">
    <location>
        <begin position="153"/>
        <end position="174"/>
    </location>
</feature>
<dbReference type="InterPro" id="IPR003691">
    <property type="entry name" value="FluC"/>
</dbReference>
<keyword evidence="6 10" id="KW-0472">Membrane</keyword>
<dbReference type="GO" id="GO:0005886">
    <property type="term" value="C:plasma membrane"/>
    <property type="evidence" value="ECO:0007669"/>
    <property type="project" value="UniProtKB-SubCell"/>
</dbReference>
<comment type="subcellular location">
    <subcellularLocation>
        <location evidence="2">Cell membrane</location>
        <topology evidence="2">Multi-pass membrane protein</topology>
    </subcellularLocation>
</comment>
<protein>
    <submittedName>
        <fullName evidence="11">Chromosome condensation protein</fullName>
    </submittedName>
</protein>
<evidence type="ECO:0000256" key="1">
    <source>
        <dbReference type="ARBA" id="ARBA00002598"/>
    </source>
</evidence>
<dbReference type="PANTHER" id="PTHR28259">
    <property type="entry name" value="FLUORIDE EXPORT PROTEIN 1-RELATED"/>
    <property type="match status" value="1"/>
</dbReference>
<feature type="transmembrane region" description="Helical" evidence="10">
    <location>
        <begin position="320"/>
        <end position="342"/>
    </location>
</feature>
<evidence type="ECO:0000313" key="11">
    <source>
        <dbReference type="EMBL" id="KAF2147887.1"/>
    </source>
</evidence>
<evidence type="ECO:0000256" key="9">
    <source>
        <dbReference type="SAM" id="MobiDB-lite"/>
    </source>
</evidence>
<accession>A0A9P4IU54</accession>
<keyword evidence="12" id="KW-1185">Reference proteome</keyword>
<gene>
    <name evidence="11" type="ORF">K461DRAFT_283479</name>
</gene>
<feature type="transmembrane region" description="Helical" evidence="10">
    <location>
        <begin position="445"/>
        <end position="467"/>
    </location>
</feature>
<dbReference type="AlphaFoldDB" id="A0A9P4IU54"/>
<keyword evidence="3" id="KW-1003">Cell membrane</keyword>
<feature type="transmembrane region" description="Helical" evidence="10">
    <location>
        <begin position="372"/>
        <end position="395"/>
    </location>
</feature>
<evidence type="ECO:0000256" key="2">
    <source>
        <dbReference type="ARBA" id="ARBA00004651"/>
    </source>
</evidence>
<dbReference type="Pfam" id="PF02537">
    <property type="entry name" value="CRCB"/>
    <property type="match status" value="2"/>
</dbReference>
<evidence type="ECO:0000256" key="3">
    <source>
        <dbReference type="ARBA" id="ARBA00022475"/>
    </source>
</evidence>
<feature type="compositionally biased region" description="Basic and acidic residues" evidence="9">
    <location>
        <begin position="30"/>
        <end position="56"/>
    </location>
</feature>
<feature type="transmembrane region" description="Helical" evidence="10">
    <location>
        <begin position="212"/>
        <end position="233"/>
    </location>
</feature>
<keyword evidence="5 10" id="KW-1133">Transmembrane helix</keyword>
<evidence type="ECO:0000256" key="7">
    <source>
        <dbReference type="ARBA" id="ARBA00035120"/>
    </source>
</evidence>
<feature type="transmembrane region" description="Helical" evidence="10">
    <location>
        <begin position="271"/>
        <end position="299"/>
    </location>
</feature>
<evidence type="ECO:0000313" key="12">
    <source>
        <dbReference type="Proteomes" id="UP000799439"/>
    </source>
</evidence>
<reference evidence="11" key="1">
    <citation type="journal article" date="2020" name="Stud. Mycol.">
        <title>101 Dothideomycetes genomes: a test case for predicting lifestyles and emergence of pathogens.</title>
        <authorList>
            <person name="Haridas S."/>
            <person name="Albert R."/>
            <person name="Binder M."/>
            <person name="Bloem J."/>
            <person name="Labutti K."/>
            <person name="Salamov A."/>
            <person name="Andreopoulos B."/>
            <person name="Baker S."/>
            <person name="Barry K."/>
            <person name="Bills G."/>
            <person name="Bluhm B."/>
            <person name="Cannon C."/>
            <person name="Castanera R."/>
            <person name="Culley D."/>
            <person name="Daum C."/>
            <person name="Ezra D."/>
            <person name="Gonzalez J."/>
            <person name="Henrissat B."/>
            <person name="Kuo A."/>
            <person name="Liang C."/>
            <person name="Lipzen A."/>
            <person name="Lutzoni F."/>
            <person name="Magnuson J."/>
            <person name="Mondo S."/>
            <person name="Nolan M."/>
            <person name="Ohm R."/>
            <person name="Pangilinan J."/>
            <person name="Park H.-J."/>
            <person name="Ramirez L."/>
            <person name="Alfaro M."/>
            <person name="Sun H."/>
            <person name="Tritt A."/>
            <person name="Yoshinaga Y."/>
            <person name="Zwiers L.-H."/>
            <person name="Turgeon B."/>
            <person name="Goodwin S."/>
            <person name="Spatafora J."/>
            <person name="Crous P."/>
            <person name="Grigoriev I."/>
        </authorList>
    </citation>
    <scope>NUCLEOTIDE SEQUENCE</scope>
    <source>
        <strain evidence="11">CBS 260.36</strain>
    </source>
</reference>
<feature type="transmembrane region" description="Helical" evidence="10">
    <location>
        <begin position="117"/>
        <end position="141"/>
    </location>
</feature>
<comment type="caution">
    <text evidence="11">The sequence shown here is derived from an EMBL/GenBank/DDBJ whole genome shotgun (WGS) entry which is preliminary data.</text>
</comment>
<dbReference type="OrthoDB" id="409792at2759"/>
<proteinExistence type="inferred from homology"/>
<comment type="catalytic activity">
    <reaction evidence="8">
        <text>fluoride(in) = fluoride(out)</text>
        <dbReference type="Rhea" id="RHEA:76159"/>
        <dbReference type="ChEBI" id="CHEBI:17051"/>
    </reaction>
    <physiologicalReaction direction="left-to-right" evidence="8">
        <dbReference type="Rhea" id="RHEA:76160"/>
    </physiologicalReaction>
</comment>
<evidence type="ECO:0000256" key="6">
    <source>
        <dbReference type="ARBA" id="ARBA00023136"/>
    </source>
</evidence>
<evidence type="ECO:0000256" key="5">
    <source>
        <dbReference type="ARBA" id="ARBA00022989"/>
    </source>
</evidence>
<sequence length="485" mass="53151">MSSHTWFEDDQTELDSLDEVRAPPPVQNRDQNESRRHDPYLEDNVRREPQYHDRPSYNRYSLNRHQRSPSIGLPTAAQTLDEVIAPAPTHRSHAASYVNLEDTEEAKSSTRRFSSRLDIAAVSHLVTVSYLVFFSILGTLARLGVQWLTFYPGAPVTTSVLWANVGGSFFMGFLSEDRRLFQAPSFSQNNQPKSGISGSELKAHHLKVKKTIPLYVGLATGFCGSFTSFSSFMRDAFLALSNDLPSPYSHPFPAGQALPGFSSHYSRHNGYSVLAVLAVLIYEPALSIAALFVGAHAALLLDRLTPSIPYTFARHILDPLILVLGFGCWIGAVLISIFPPNFAWRGEVLFALVFAPLGCLLRFYASLKLNPLIASFPLGTFAVNIFGSTVLAVAYDLQRVTLHSVAGGSIAGCQVLQGIEDGFCGCLTTVSTWVAEIQGLRRRHAYIYALASLGAGLAVMIIIMGSVRWTVGWASPVCTTMRTTS</sequence>
<comment type="similarity">
    <text evidence="7">Belongs to the fluoride channel Fluc/FEX (TC 1.A.43) family.</text>
</comment>
<evidence type="ECO:0000256" key="8">
    <source>
        <dbReference type="ARBA" id="ARBA00035585"/>
    </source>
</evidence>
<feature type="region of interest" description="Disordered" evidence="9">
    <location>
        <begin position="1"/>
        <end position="69"/>
    </location>
</feature>
<dbReference type="EMBL" id="ML996095">
    <property type="protein sequence ID" value="KAF2147887.1"/>
    <property type="molecule type" value="Genomic_DNA"/>
</dbReference>